<dbReference type="GO" id="GO:0043856">
    <property type="term" value="F:anti-sigma factor antagonist activity"/>
    <property type="evidence" value="ECO:0007669"/>
    <property type="project" value="TreeGrafter"/>
</dbReference>
<name>A0AAU7CCJ2_9BACT</name>
<dbReference type="InterPro" id="IPR036513">
    <property type="entry name" value="STAS_dom_sf"/>
</dbReference>
<evidence type="ECO:0000313" key="2">
    <source>
        <dbReference type="EMBL" id="XBH02672.1"/>
    </source>
</evidence>
<evidence type="ECO:0000259" key="1">
    <source>
        <dbReference type="PROSITE" id="PS50801"/>
    </source>
</evidence>
<dbReference type="CDD" id="cd07043">
    <property type="entry name" value="STAS_anti-anti-sigma_factors"/>
    <property type="match status" value="1"/>
</dbReference>
<dbReference type="Pfam" id="PF01740">
    <property type="entry name" value="STAS"/>
    <property type="match status" value="1"/>
</dbReference>
<feature type="domain" description="STAS" evidence="1">
    <location>
        <begin position="14"/>
        <end position="114"/>
    </location>
</feature>
<gene>
    <name evidence="2" type="ORF">V5E97_30760</name>
</gene>
<accession>A0AAU7CCJ2</accession>
<dbReference type="Gene3D" id="3.30.750.24">
    <property type="entry name" value="STAS domain"/>
    <property type="match status" value="1"/>
</dbReference>
<dbReference type="RefSeq" id="WP_406695413.1">
    <property type="nucleotide sequence ID" value="NZ_CP155447.1"/>
</dbReference>
<reference evidence="2" key="1">
    <citation type="submission" date="2024-05" db="EMBL/GenBank/DDBJ databases">
        <title>Planctomycetes of the genus Singulisphaera possess chitinolytic capabilities.</title>
        <authorList>
            <person name="Ivanova A."/>
        </authorList>
    </citation>
    <scope>NUCLEOTIDE SEQUENCE</scope>
    <source>
        <strain evidence="2">Ch08T</strain>
    </source>
</reference>
<protein>
    <submittedName>
        <fullName evidence="2">STAS domain-containing protein</fullName>
    </submittedName>
</protein>
<dbReference type="InterPro" id="IPR002645">
    <property type="entry name" value="STAS_dom"/>
</dbReference>
<dbReference type="PANTHER" id="PTHR33495">
    <property type="entry name" value="ANTI-SIGMA FACTOR ANTAGONIST TM_1081-RELATED-RELATED"/>
    <property type="match status" value="1"/>
</dbReference>
<dbReference type="EMBL" id="CP155447">
    <property type="protein sequence ID" value="XBH02672.1"/>
    <property type="molecule type" value="Genomic_DNA"/>
</dbReference>
<dbReference type="AlphaFoldDB" id="A0AAU7CCJ2"/>
<organism evidence="2">
    <name type="scientific">Singulisphaera sp. Ch08</name>
    <dbReference type="NCBI Taxonomy" id="3120278"/>
    <lineage>
        <taxon>Bacteria</taxon>
        <taxon>Pseudomonadati</taxon>
        <taxon>Planctomycetota</taxon>
        <taxon>Planctomycetia</taxon>
        <taxon>Isosphaerales</taxon>
        <taxon>Isosphaeraceae</taxon>
        <taxon>Singulisphaera</taxon>
    </lineage>
</organism>
<sequence>MSSFRTREEPDGLVIMLDDASGLNDFRSSAFRDMLYELVESLETPRIAFNLSKVDYLSSSGVAILVGLKRRIDTKKGKLVLFGVQTVVHDLLRIMKLTQYFTFADDEGRALASLRPVSTV</sequence>
<dbReference type="PROSITE" id="PS50801">
    <property type="entry name" value="STAS"/>
    <property type="match status" value="1"/>
</dbReference>
<dbReference type="SUPFAM" id="SSF52091">
    <property type="entry name" value="SpoIIaa-like"/>
    <property type="match status" value="1"/>
</dbReference>
<proteinExistence type="predicted"/>